<feature type="disulfide bond" evidence="7">
    <location>
        <begin position="132"/>
        <end position="147"/>
    </location>
</feature>
<keyword evidence="9" id="KW-0732">Signal</keyword>
<evidence type="ECO:0000313" key="13">
    <source>
        <dbReference type="Proteomes" id="UP000015103"/>
    </source>
</evidence>
<dbReference type="EMBL" id="ACPB03001325">
    <property type="status" value="NOT_ANNOTATED_CDS"/>
    <property type="molecule type" value="Genomic_DNA"/>
</dbReference>
<comment type="subcellular location">
    <subcellularLocation>
        <location evidence="1">Secreted</location>
    </subcellularLocation>
</comment>
<keyword evidence="3 7" id="KW-0646">Protease inhibitor</keyword>
<dbReference type="EnsemblMetazoa" id="RPRC010392-RA">
    <property type="protein sequence ID" value="RPRC010392-PA"/>
    <property type="gene ID" value="RPRC010392"/>
</dbReference>
<evidence type="ECO:0000256" key="8">
    <source>
        <dbReference type="SAM" id="MobiDB-lite"/>
    </source>
</evidence>
<dbReference type="GO" id="GO:0004867">
    <property type="term" value="F:serine-type endopeptidase inhibitor activity"/>
    <property type="evidence" value="ECO:0007669"/>
    <property type="project" value="UniProtKB-UniRule"/>
</dbReference>
<dbReference type="RefSeq" id="XP_073986230.1">
    <property type="nucleotide sequence ID" value="XM_074130129.1"/>
</dbReference>
<sequence>MRRLLLIFVTLTLGHCLAAPKKIAERVQTKSCEVGTTWKEECHSCFCTKEGKVSCSKEACPPQLVPKSKRSITNKDCKEGESWQEDCNKCYCSHDGKPVCTRMLCPSVLPLRESIHPTSDDDQMKIKREAGCVEGEVWKEDCHTCHCTMGRKACTRELCLSESDLRVTIEEDNQRTKRDDKSSSESSSSEEENCPPNQQTWEEDCNQCYCERGKKVCTKALCPDQGSVVAIEPK</sequence>
<protein>
    <submittedName>
        <fullName evidence="11 12">Protein with 4 pacifastin inhibitor domains lcmii</fullName>
    </submittedName>
</protein>
<feature type="region of interest" description="Disordered" evidence="8">
    <location>
        <begin position="170"/>
        <end position="201"/>
    </location>
</feature>
<dbReference type="eggNOG" id="KOG1214">
    <property type="taxonomic scope" value="Eukaryota"/>
</dbReference>
<comment type="similarity">
    <text evidence="6 7">Belongs to the protease inhibitor I19 family.</text>
</comment>
<evidence type="ECO:0000259" key="10">
    <source>
        <dbReference type="PROSITE" id="PS51446"/>
    </source>
</evidence>
<evidence type="ECO:0000256" key="5">
    <source>
        <dbReference type="ARBA" id="ARBA00023157"/>
    </source>
</evidence>
<feature type="domain" description="Pacifastin" evidence="10">
    <location>
        <begin position="74"/>
        <end position="108"/>
    </location>
</feature>
<feature type="disulfide bond" evidence="7">
    <location>
        <begin position="90"/>
        <end position="100"/>
    </location>
</feature>
<dbReference type="InterPro" id="IPR008037">
    <property type="entry name" value="Pacifastin_dom"/>
</dbReference>
<feature type="compositionally biased region" description="Basic and acidic residues" evidence="8">
    <location>
        <begin position="170"/>
        <end position="183"/>
    </location>
</feature>
<keyword evidence="2" id="KW-0964">Secreted</keyword>
<evidence type="ECO:0000313" key="12">
    <source>
        <dbReference type="EnsemblMetazoa" id="RPRC010392-PA"/>
    </source>
</evidence>
<keyword evidence="5 7" id="KW-1015">Disulfide bond</keyword>
<accession>R4G3U6</accession>
<dbReference type="InterPro" id="IPR036201">
    <property type="entry name" value="Pacifastin_dom_sf"/>
</dbReference>
<feature type="domain" description="Pacifastin" evidence="10">
    <location>
        <begin position="29"/>
        <end position="63"/>
    </location>
</feature>
<reference evidence="13" key="2">
    <citation type="submission" date="2015-04" db="EMBL/GenBank/DDBJ databases">
        <authorList>
            <person name="Wilson R.K."/>
            <person name="Warren W."/>
            <person name="Dotson E."/>
            <person name="Oliveira P.L."/>
        </authorList>
    </citation>
    <scope>NUCLEOTIDE SEQUENCE</scope>
</reference>
<proteinExistence type="evidence at transcript level"/>
<dbReference type="EMBL" id="GAHY01001910">
    <property type="protein sequence ID" value="JAA75600.1"/>
    <property type="molecule type" value="mRNA"/>
</dbReference>
<dbReference type="GO" id="GO:0005576">
    <property type="term" value="C:extracellular region"/>
    <property type="evidence" value="ECO:0007669"/>
    <property type="project" value="UniProtKB-SubCell"/>
</dbReference>
<dbReference type="SUPFAM" id="SSF57283">
    <property type="entry name" value="PMP inhibitors"/>
    <property type="match status" value="3"/>
</dbReference>
<dbReference type="Proteomes" id="UP000015103">
    <property type="component" value="Unassembled WGS sequence"/>
</dbReference>
<dbReference type="Pfam" id="PF05375">
    <property type="entry name" value="Pacifastin_I"/>
    <property type="match status" value="3"/>
</dbReference>
<comment type="caution">
    <text evidence="7">Lacks conserved residue(s) required for the propagation of feature annotation.</text>
</comment>
<feature type="disulfide bond" evidence="7">
    <location>
        <begin position="45"/>
        <end position="55"/>
    </location>
</feature>
<dbReference type="InParanoid" id="R4G3U6"/>
<evidence type="ECO:0000256" key="3">
    <source>
        <dbReference type="ARBA" id="ARBA00022690"/>
    </source>
</evidence>
<evidence type="ECO:0000256" key="6">
    <source>
        <dbReference type="ARBA" id="ARBA00029459"/>
    </source>
</evidence>
<evidence type="ECO:0000256" key="9">
    <source>
        <dbReference type="SAM" id="SignalP"/>
    </source>
</evidence>
<dbReference type="VEuPathDB" id="VectorBase:RPRC010392"/>
<feature type="disulfide bond" evidence="7">
    <location>
        <begin position="42"/>
        <end position="60"/>
    </location>
</feature>
<keyword evidence="4 7" id="KW-0722">Serine protease inhibitor</keyword>
<organism evidence="11">
    <name type="scientific">Rhodnius prolixus</name>
    <name type="common">Triatomid bug</name>
    <dbReference type="NCBI Taxonomy" id="13249"/>
    <lineage>
        <taxon>Eukaryota</taxon>
        <taxon>Metazoa</taxon>
        <taxon>Ecdysozoa</taxon>
        <taxon>Arthropoda</taxon>
        <taxon>Hexapoda</taxon>
        <taxon>Insecta</taxon>
        <taxon>Pterygota</taxon>
        <taxon>Neoptera</taxon>
        <taxon>Paraneoptera</taxon>
        <taxon>Hemiptera</taxon>
        <taxon>Heteroptera</taxon>
        <taxon>Panheteroptera</taxon>
        <taxon>Cimicomorpha</taxon>
        <taxon>Reduviidae</taxon>
        <taxon>Triatominae</taxon>
        <taxon>Rhodnius</taxon>
    </lineage>
</organism>
<feature type="disulfide bond" evidence="7">
    <location>
        <begin position="77"/>
        <end position="92"/>
    </location>
</feature>
<dbReference type="OMA" id="CPPNELS"/>
<feature type="disulfide bond" evidence="7">
    <location>
        <begin position="32"/>
        <end position="47"/>
    </location>
</feature>
<evidence type="ECO:0000256" key="2">
    <source>
        <dbReference type="ARBA" id="ARBA00022525"/>
    </source>
</evidence>
<feature type="domain" description="Pacifastin" evidence="10">
    <location>
        <begin position="191"/>
        <end position="225"/>
    </location>
</feature>
<dbReference type="AlphaFoldDB" id="R4G3U6"/>
<reference evidence="11" key="1">
    <citation type="submission" date="2013-04" db="EMBL/GenBank/DDBJ databases">
        <title>An insight into the transcriptome of the digestive tract of the blood sucking bug, Rhodnius prolixus.</title>
        <authorList>
            <person name="Ribeiro J.M.C."/>
            <person name="Genta F.A."/>
            <person name="Sorgine M.H.F."/>
            <person name="Paiva-Silva G.O."/>
            <person name="Majerowicz D."/>
            <person name="Medeiros M."/>
            <person name="Koerich L."/>
            <person name="Terra W.R."/>
            <person name="Ferreira C."/>
            <person name="Pimentel A.C."/>
            <person name="Bisch P.M."/>
            <person name="Diniz M.M.P."/>
            <person name="Nascimento R."/>
            <person name="Salmon D."/>
            <person name="Silber A.M."/>
            <person name="Alves M."/>
            <person name="Oliveira M.F."/>
            <person name="Gondim K.C."/>
            <person name="Silva Neto M.A.C."/>
            <person name="Atella G.C."/>
            <person name="Araujo H."/>
            <person name="Dias F.S."/>
            <person name="Polycarpo C.R."/>
            <person name="Fampa P."/>
            <person name="Melo A.C."/>
            <person name="Tanaka A.S."/>
            <person name="Balczun C."/>
            <person name="Oliveira J.H.M."/>
            <person name="Goncalves R."/>
            <person name="Lazoski C."/>
            <person name="Pereira M.A."/>
            <person name="Rivera-Pomar R."/>
            <person name="Diambra L."/>
            <person name="Schaub G.A."/>
            <person name="Garcia E.S."/>
            <person name="Azambuja P."/>
            <person name="Braz G.R.C."/>
            <person name="Oliveira P.L."/>
        </authorList>
    </citation>
    <scope>NUCLEOTIDE SEQUENCE</scope>
</reference>
<dbReference type="PROSITE" id="PS51446">
    <property type="entry name" value="PACIFASTIN"/>
    <property type="match status" value="4"/>
</dbReference>
<evidence type="ECO:0000313" key="11">
    <source>
        <dbReference type="EMBL" id="JAA75600.1"/>
    </source>
</evidence>
<feature type="chain" id="PRO_5014108779" evidence="9">
    <location>
        <begin position="19"/>
        <end position="234"/>
    </location>
</feature>
<keyword evidence="13" id="KW-1185">Reference proteome</keyword>
<dbReference type="HOGENOM" id="CLU_082240_0_0_1"/>
<evidence type="ECO:0000256" key="1">
    <source>
        <dbReference type="ARBA" id="ARBA00004613"/>
    </source>
</evidence>
<reference evidence="12" key="3">
    <citation type="submission" date="2015-05" db="UniProtKB">
        <authorList>
            <consortium name="EnsemblMetazoa"/>
        </authorList>
    </citation>
    <scope>IDENTIFICATION</scope>
</reference>
<dbReference type="STRING" id="13249.R4G3U6"/>
<evidence type="ECO:0000256" key="7">
    <source>
        <dbReference type="PROSITE-ProRule" id="PRU00776"/>
    </source>
</evidence>
<evidence type="ECO:0000256" key="4">
    <source>
        <dbReference type="ARBA" id="ARBA00022900"/>
    </source>
</evidence>
<feature type="signal peptide" evidence="9">
    <location>
        <begin position="1"/>
        <end position="18"/>
    </location>
</feature>
<dbReference type="GeneID" id="141455223"/>
<feature type="disulfide bond" evidence="7">
    <location>
        <begin position="87"/>
        <end position="105"/>
    </location>
</feature>
<feature type="domain" description="Pacifastin" evidence="10">
    <location>
        <begin position="129"/>
        <end position="162"/>
    </location>
</feature>
<name>R4G3U6_RHOPR</name>